<organism evidence="1 2">
    <name type="scientific">Albugo candida</name>
    <dbReference type="NCBI Taxonomy" id="65357"/>
    <lineage>
        <taxon>Eukaryota</taxon>
        <taxon>Sar</taxon>
        <taxon>Stramenopiles</taxon>
        <taxon>Oomycota</taxon>
        <taxon>Peronosporomycetes</taxon>
        <taxon>Albuginales</taxon>
        <taxon>Albuginaceae</taxon>
        <taxon>Albugo</taxon>
    </lineage>
</organism>
<gene>
    <name evidence="1" type="ORF">BN9_060100</name>
</gene>
<name>A0A024GFM1_9STRA</name>
<dbReference type="AlphaFoldDB" id="A0A024GFM1"/>
<comment type="caution">
    <text evidence="1">The sequence shown here is derived from an EMBL/GenBank/DDBJ whole genome shotgun (WGS) entry which is preliminary data.</text>
</comment>
<evidence type="ECO:0000313" key="2">
    <source>
        <dbReference type="Proteomes" id="UP000053237"/>
    </source>
</evidence>
<sequence length="73" mass="8623">MEQNKDMHGSEIASDDKIIDIDETIKKMRCAKEYLQLEECLLNENRDWTKCQIYVKALKCCHDRGSSEQKTRN</sequence>
<dbReference type="Proteomes" id="UP000053237">
    <property type="component" value="Unassembled WGS sequence"/>
</dbReference>
<accession>A0A024GFM1</accession>
<keyword evidence="2" id="KW-1185">Reference proteome</keyword>
<dbReference type="OrthoDB" id="5586401at2759"/>
<dbReference type="EMBL" id="CAIX01000090">
    <property type="protein sequence ID" value="CCI45137.1"/>
    <property type="molecule type" value="Genomic_DNA"/>
</dbReference>
<dbReference type="InParanoid" id="A0A024GFM1"/>
<protein>
    <recommendedName>
        <fullName evidence="3">CHCH domain-containing protein</fullName>
    </recommendedName>
</protein>
<proteinExistence type="predicted"/>
<evidence type="ECO:0000313" key="1">
    <source>
        <dbReference type="EMBL" id="CCI45137.1"/>
    </source>
</evidence>
<reference evidence="1 2" key="1">
    <citation type="submission" date="2012-05" db="EMBL/GenBank/DDBJ databases">
        <title>Recombination and specialization in a pathogen metapopulation.</title>
        <authorList>
            <person name="Gardiner A."/>
            <person name="Kemen E."/>
            <person name="Schultz-Larsen T."/>
            <person name="MacLean D."/>
            <person name="Van Oosterhout C."/>
            <person name="Jones J.D.G."/>
        </authorList>
    </citation>
    <scope>NUCLEOTIDE SEQUENCE [LARGE SCALE GENOMIC DNA]</scope>
    <source>
        <strain evidence="1 2">Ac Nc2</strain>
    </source>
</reference>
<evidence type="ECO:0008006" key="3">
    <source>
        <dbReference type="Google" id="ProtNLM"/>
    </source>
</evidence>